<protein>
    <submittedName>
        <fullName evidence="2">Alpha/beta-hydrolase</fullName>
    </submittedName>
</protein>
<dbReference type="InterPro" id="IPR029058">
    <property type="entry name" value="AB_hydrolase_fold"/>
</dbReference>
<feature type="domain" description="AB hydrolase-1" evidence="1">
    <location>
        <begin position="58"/>
        <end position="307"/>
    </location>
</feature>
<dbReference type="STRING" id="1314782.A0A165U080"/>
<evidence type="ECO:0000259" key="1">
    <source>
        <dbReference type="Pfam" id="PF00561"/>
    </source>
</evidence>
<dbReference type="GO" id="GO:0016787">
    <property type="term" value="F:hydrolase activity"/>
    <property type="evidence" value="ECO:0007669"/>
    <property type="project" value="UniProtKB-KW"/>
</dbReference>
<reference evidence="2 3" key="1">
    <citation type="journal article" date="2016" name="Mol. Biol. Evol.">
        <title>Comparative Genomics of Early-Diverging Mushroom-Forming Fungi Provides Insights into the Origins of Lignocellulose Decay Capabilities.</title>
        <authorList>
            <person name="Nagy L.G."/>
            <person name="Riley R."/>
            <person name="Tritt A."/>
            <person name="Adam C."/>
            <person name="Daum C."/>
            <person name="Floudas D."/>
            <person name="Sun H."/>
            <person name="Yadav J.S."/>
            <person name="Pangilinan J."/>
            <person name="Larsson K.H."/>
            <person name="Matsuura K."/>
            <person name="Barry K."/>
            <person name="Labutti K."/>
            <person name="Kuo R."/>
            <person name="Ohm R.A."/>
            <person name="Bhattacharya S.S."/>
            <person name="Shirouzu T."/>
            <person name="Yoshinaga Y."/>
            <person name="Martin F.M."/>
            <person name="Grigoriev I.V."/>
            <person name="Hibbett D.S."/>
        </authorList>
    </citation>
    <scope>NUCLEOTIDE SEQUENCE [LARGE SCALE GENOMIC DNA]</scope>
    <source>
        <strain evidence="2 3">HHB14362 ss-1</strain>
    </source>
</reference>
<dbReference type="AlphaFoldDB" id="A0A165U080"/>
<dbReference type="Pfam" id="PF00561">
    <property type="entry name" value="Abhydrolase_1"/>
    <property type="match status" value="1"/>
</dbReference>
<dbReference type="EMBL" id="KV425562">
    <property type="protein sequence ID" value="KZT27444.1"/>
    <property type="molecule type" value="Genomic_DNA"/>
</dbReference>
<dbReference type="InParanoid" id="A0A165U080"/>
<dbReference type="InterPro" id="IPR000073">
    <property type="entry name" value="AB_hydrolase_1"/>
</dbReference>
<proteinExistence type="predicted"/>
<gene>
    <name evidence="2" type="ORF">NEOLEDRAFT_1131002</name>
</gene>
<dbReference type="Gene3D" id="3.40.50.1820">
    <property type="entry name" value="alpha/beta hydrolase"/>
    <property type="match status" value="1"/>
</dbReference>
<keyword evidence="2" id="KW-0378">Hydrolase</keyword>
<dbReference type="Proteomes" id="UP000076761">
    <property type="component" value="Unassembled WGS sequence"/>
</dbReference>
<dbReference type="OrthoDB" id="19657at2759"/>
<dbReference type="PANTHER" id="PTHR43433:SF5">
    <property type="entry name" value="AB HYDROLASE-1 DOMAIN-CONTAINING PROTEIN"/>
    <property type="match status" value="1"/>
</dbReference>
<evidence type="ECO:0000313" key="3">
    <source>
        <dbReference type="Proteomes" id="UP000076761"/>
    </source>
</evidence>
<dbReference type="PANTHER" id="PTHR43433">
    <property type="entry name" value="HYDROLASE, ALPHA/BETA FOLD FAMILY PROTEIN"/>
    <property type="match status" value="1"/>
</dbReference>
<organism evidence="2 3">
    <name type="scientific">Neolentinus lepideus HHB14362 ss-1</name>
    <dbReference type="NCBI Taxonomy" id="1314782"/>
    <lineage>
        <taxon>Eukaryota</taxon>
        <taxon>Fungi</taxon>
        <taxon>Dikarya</taxon>
        <taxon>Basidiomycota</taxon>
        <taxon>Agaricomycotina</taxon>
        <taxon>Agaricomycetes</taxon>
        <taxon>Gloeophyllales</taxon>
        <taxon>Gloeophyllaceae</taxon>
        <taxon>Neolentinus</taxon>
    </lineage>
</organism>
<name>A0A165U080_9AGAM</name>
<keyword evidence="3" id="KW-1185">Reference proteome</keyword>
<accession>A0A165U080</accession>
<sequence>MSTSTKETVPDDLQTLFDPKTCTRKGLCPVTEIRRQGEDPLESHSLYFEVHGNGPERIVFIMGLNSTSFAWAPQVEHFGRLPRYSLLVFDNRGVGNSGVPKGPYSTSQMAQDAVVLLDYIGWKEERSIHVVGISLGGMISQELATKIPERIISLTLTVTTPGGWRPFANLPSWKGVSGLTRATFIADPARKIPIVLEMLYPVSWLDQMAEDDPLGRTNREIQTEAYADRMLVTRPQSFIGAFSQMLAAITHQVLPDRLQSISKSIPKVVIVTGDEDNLVDTRHSDKLKQCMPEAEFVRFEGTGHGIHAQRRKKFNELLERVFKEGREKVQSAQ</sequence>
<evidence type="ECO:0000313" key="2">
    <source>
        <dbReference type="EMBL" id="KZT27444.1"/>
    </source>
</evidence>
<dbReference type="InterPro" id="IPR050471">
    <property type="entry name" value="AB_hydrolase"/>
</dbReference>
<dbReference type="SUPFAM" id="SSF53474">
    <property type="entry name" value="alpha/beta-Hydrolases"/>
    <property type="match status" value="1"/>
</dbReference>